<dbReference type="EMBL" id="RCVN01000011">
    <property type="protein sequence ID" value="RMI84587.1"/>
    <property type="molecule type" value="Genomic_DNA"/>
</dbReference>
<reference evidence="5 6" key="1">
    <citation type="submission" date="2018-10" db="EMBL/GenBank/DDBJ databases">
        <title>Staphylococcus pseudoxylosus sp. nov., isolated from bovine mastitis.</title>
        <authorList>
            <person name="Macfadyen A.C."/>
            <person name="Leroy S."/>
            <person name="Harrison E.M."/>
            <person name="Parkhill J."/>
            <person name="Holmes M.A."/>
            <person name="Paterson G.K."/>
        </authorList>
    </citation>
    <scope>NUCLEOTIDE SEQUENCE [LARGE SCALE GENOMIC DNA]</scope>
    <source>
        <strain evidence="5 6">S04009</strain>
    </source>
</reference>
<keyword evidence="6" id="KW-1185">Reference proteome</keyword>
<dbReference type="Pfam" id="PF01832">
    <property type="entry name" value="Glucosaminidase"/>
    <property type="match status" value="1"/>
</dbReference>
<organism evidence="5 6">
    <name type="scientific">Staphylococcus pseudoxylosus</name>
    <dbReference type="NCBI Taxonomy" id="2282419"/>
    <lineage>
        <taxon>Bacteria</taxon>
        <taxon>Bacillati</taxon>
        <taxon>Bacillota</taxon>
        <taxon>Bacilli</taxon>
        <taxon>Bacillales</taxon>
        <taxon>Staphylococcaceae</taxon>
        <taxon>Staphylococcus</taxon>
    </lineage>
</organism>
<dbReference type="SMART" id="SM00047">
    <property type="entry name" value="LYZ2"/>
    <property type="match status" value="1"/>
</dbReference>
<dbReference type="Proteomes" id="UP000269505">
    <property type="component" value="Unassembled WGS sequence"/>
</dbReference>
<keyword evidence="2" id="KW-0378">Hydrolase</keyword>
<dbReference type="RefSeq" id="WP_122064934.1">
    <property type="nucleotide sequence ID" value="NZ_RCVN01000011.1"/>
</dbReference>
<keyword evidence="3" id="KW-0812">Transmembrane</keyword>
<name>A0AAQ0MG16_9STAP</name>
<protein>
    <submittedName>
        <fullName evidence="5">Autolysin</fullName>
    </submittedName>
</protein>
<evidence type="ECO:0000256" key="3">
    <source>
        <dbReference type="SAM" id="Phobius"/>
    </source>
</evidence>
<dbReference type="GO" id="GO:0004040">
    <property type="term" value="F:amidase activity"/>
    <property type="evidence" value="ECO:0007669"/>
    <property type="project" value="InterPro"/>
</dbReference>
<proteinExistence type="inferred from homology"/>
<keyword evidence="3" id="KW-0472">Membrane</keyword>
<feature type="transmembrane region" description="Helical" evidence="3">
    <location>
        <begin position="9"/>
        <end position="27"/>
    </location>
</feature>
<comment type="similarity">
    <text evidence="1">In the N-terminal section; belongs to the N-acetylmuramoyl-L-alanine amidase 2 family.</text>
</comment>
<dbReference type="PANTHER" id="PTHR33308:SF9">
    <property type="entry name" value="PEPTIDOGLYCAN HYDROLASE FLGJ"/>
    <property type="match status" value="1"/>
</dbReference>
<keyword evidence="3" id="KW-1133">Transmembrane helix</keyword>
<evidence type="ECO:0000259" key="4">
    <source>
        <dbReference type="SMART" id="SM00047"/>
    </source>
</evidence>
<comment type="caution">
    <text evidence="5">The sequence shown here is derived from an EMBL/GenBank/DDBJ whole genome shotgun (WGS) entry which is preliminary data.</text>
</comment>
<evidence type="ECO:0000313" key="5">
    <source>
        <dbReference type="EMBL" id="RMI84587.1"/>
    </source>
</evidence>
<accession>A0AAQ0MG16</accession>
<sequence>MNENLKRKLPLILVGLIVLIFIVLLIINETDLFDNRKTHTFDEAVDKQVGAGTLNMTEKDGQFVVASKNDVKQAMDVNNDKDNLNHMDISEKVPMSEKELNNILKDKGILKNKGKAFLKAQDEYEVNVLYLVSHALVETGNGQSDLAKGIEDDGEHYYNFYGIGAFDEDAVHTGSSFAKKQQWTSPEKAIMGGAKFVRNNYFENKQLSLYQMRWNPESPGEHQYASDIEWDENIATFMQRYYDDLGIKKDHVKKDHVKKDYYL</sequence>
<evidence type="ECO:0000256" key="1">
    <source>
        <dbReference type="ARBA" id="ARBA00006088"/>
    </source>
</evidence>
<dbReference type="AlphaFoldDB" id="A0AAQ0MG16"/>
<feature type="domain" description="Mannosyl-glycoprotein endo-beta-N-acetylglucosamidase-like" evidence="4">
    <location>
        <begin position="102"/>
        <end position="250"/>
    </location>
</feature>
<dbReference type="InterPro" id="IPR051056">
    <property type="entry name" value="Glycosyl_Hydrolase_73"/>
</dbReference>
<dbReference type="InterPro" id="IPR002901">
    <property type="entry name" value="MGlyc_endo_b_GlcNAc-like_dom"/>
</dbReference>
<dbReference type="Gene3D" id="1.10.530.10">
    <property type="match status" value="1"/>
</dbReference>
<evidence type="ECO:0000256" key="2">
    <source>
        <dbReference type="ARBA" id="ARBA00022801"/>
    </source>
</evidence>
<gene>
    <name evidence="5" type="ORF">D9V42_10915</name>
</gene>
<evidence type="ECO:0000313" key="6">
    <source>
        <dbReference type="Proteomes" id="UP000269505"/>
    </source>
</evidence>
<dbReference type="PANTHER" id="PTHR33308">
    <property type="entry name" value="PEPTIDOGLYCAN HYDROLASE FLGJ"/>
    <property type="match status" value="1"/>
</dbReference>